<keyword evidence="1" id="KW-0175">Coiled coil</keyword>
<accession>A0A1W1E0W1</accession>
<keyword evidence="2" id="KW-0472">Membrane</keyword>
<dbReference type="Gene3D" id="1.20.5.170">
    <property type="match status" value="1"/>
</dbReference>
<sequence>MDKTNKTKVDDMLIEMIMPKVKEIEENFGKGKGLTQDDINTLLLKSQYNHINHLDMKLDEVTADVANLRSEFSDLRGEFTGLRGEFNGLRGEFALLKKDIEVVIQKALNKNMMLLIVVMGAFLTLFKVIDKF</sequence>
<evidence type="ECO:0000256" key="1">
    <source>
        <dbReference type="SAM" id="Coils"/>
    </source>
</evidence>
<feature type="coiled-coil region" evidence="1">
    <location>
        <begin position="51"/>
        <end position="78"/>
    </location>
</feature>
<keyword evidence="2" id="KW-1133">Transmembrane helix</keyword>
<proteinExistence type="predicted"/>
<dbReference type="EMBL" id="FPHY01000193">
    <property type="protein sequence ID" value="SFV87356.1"/>
    <property type="molecule type" value="Genomic_DNA"/>
</dbReference>
<feature type="transmembrane region" description="Helical" evidence="2">
    <location>
        <begin position="112"/>
        <end position="129"/>
    </location>
</feature>
<reference evidence="3" key="1">
    <citation type="submission" date="2016-10" db="EMBL/GenBank/DDBJ databases">
        <authorList>
            <person name="de Groot N.N."/>
        </authorList>
    </citation>
    <scope>NUCLEOTIDE SEQUENCE</scope>
</reference>
<evidence type="ECO:0000256" key="2">
    <source>
        <dbReference type="SAM" id="Phobius"/>
    </source>
</evidence>
<keyword evidence="2" id="KW-0812">Transmembrane</keyword>
<protein>
    <submittedName>
        <fullName evidence="3">Uncharacterized protein</fullName>
    </submittedName>
</protein>
<dbReference type="AlphaFoldDB" id="A0A1W1E0W1"/>
<evidence type="ECO:0000313" key="3">
    <source>
        <dbReference type="EMBL" id="SFV87356.1"/>
    </source>
</evidence>
<organism evidence="3">
    <name type="scientific">hydrothermal vent metagenome</name>
    <dbReference type="NCBI Taxonomy" id="652676"/>
    <lineage>
        <taxon>unclassified sequences</taxon>
        <taxon>metagenomes</taxon>
        <taxon>ecological metagenomes</taxon>
    </lineage>
</organism>
<gene>
    <name evidence="3" type="ORF">MNB_SUP05-SYMBIONT-4-1394</name>
</gene>
<name>A0A1W1E0W1_9ZZZZ</name>